<organism evidence="2 3">
    <name type="scientific">Daphnia pulex</name>
    <name type="common">Water flea</name>
    <dbReference type="NCBI Taxonomy" id="6669"/>
    <lineage>
        <taxon>Eukaryota</taxon>
        <taxon>Metazoa</taxon>
        <taxon>Ecdysozoa</taxon>
        <taxon>Arthropoda</taxon>
        <taxon>Crustacea</taxon>
        <taxon>Branchiopoda</taxon>
        <taxon>Diplostraca</taxon>
        <taxon>Cladocera</taxon>
        <taxon>Anomopoda</taxon>
        <taxon>Daphniidae</taxon>
        <taxon>Daphnia</taxon>
    </lineage>
</organism>
<dbReference type="InParanoid" id="E9GKN6"/>
<reference evidence="2 3" key="1">
    <citation type="journal article" date="2011" name="Science">
        <title>The ecoresponsive genome of Daphnia pulex.</title>
        <authorList>
            <person name="Colbourne J.K."/>
            <person name="Pfrender M.E."/>
            <person name="Gilbert D."/>
            <person name="Thomas W.K."/>
            <person name="Tucker A."/>
            <person name="Oakley T.H."/>
            <person name="Tokishita S."/>
            <person name="Aerts A."/>
            <person name="Arnold G.J."/>
            <person name="Basu M.K."/>
            <person name="Bauer D.J."/>
            <person name="Caceres C.E."/>
            <person name="Carmel L."/>
            <person name="Casola C."/>
            <person name="Choi J.H."/>
            <person name="Detter J.C."/>
            <person name="Dong Q."/>
            <person name="Dusheyko S."/>
            <person name="Eads B.D."/>
            <person name="Frohlich T."/>
            <person name="Geiler-Samerotte K.A."/>
            <person name="Gerlach D."/>
            <person name="Hatcher P."/>
            <person name="Jogdeo S."/>
            <person name="Krijgsveld J."/>
            <person name="Kriventseva E.V."/>
            <person name="Kultz D."/>
            <person name="Laforsch C."/>
            <person name="Lindquist E."/>
            <person name="Lopez J."/>
            <person name="Manak J.R."/>
            <person name="Muller J."/>
            <person name="Pangilinan J."/>
            <person name="Patwardhan R.P."/>
            <person name="Pitluck S."/>
            <person name="Pritham E.J."/>
            <person name="Rechtsteiner A."/>
            <person name="Rho M."/>
            <person name="Rogozin I.B."/>
            <person name="Sakarya O."/>
            <person name="Salamov A."/>
            <person name="Schaack S."/>
            <person name="Shapiro H."/>
            <person name="Shiga Y."/>
            <person name="Skalitzky C."/>
            <person name="Smith Z."/>
            <person name="Souvorov A."/>
            <person name="Sung W."/>
            <person name="Tang Z."/>
            <person name="Tsuchiya D."/>
            <person name="Tu H."/>
            <person name="Vos H."/>
            <person name="Wang M."/>
            <person name="Wolf Y.I."/>
            <person name="Yamagata H."/>
            <person name="Yamada T."/>
            <person name="Ye Y."/>
            <person name="Shaw J.R."/>
            <person name="Andrews J."/>
            <person name="Crease T.J."/>
            <person name="Tang H."/>
            <person name="Lucas S.M."/>
            <person name="Robertson H.M."/>
            <person name="Bork P."/>
            <person name="Koonin E.V."/>
            <person name="Zdobnov E.M."/>
            <person name="Grigoriev I.V."/>
            <person name="Lynch M."/>
            <person name="Boore J.L."/>
        </authorList>
    </citation>
    <scope>NUCLEOTIDE SEQUENCE [LARGE SCALE GENOMIC DNA]</scope>
</reference>
<dbReference type="Proteomes" id="UP000000305">
    <property type="component" value="Unassembled WGS sequence"/>
</dbReference>
<feature type="region of interest" description="Disordered" evidence="1">
    <location>
        <begin position="150"/>
        <end position="207"/>
    </location>
</feature>
<accession>E9GKN6</accession>
<sequence>MGRVFFMKEALPERLYFVYGWGQVAAGGPDGDYVGLDEGQGHWSLFESLRLLRRILVESWLWLKFQTSSAFIPLILATQRRIEAQSRSGFAISVLPGCPMFAIRRKSNSSAASQPVQQASQCSKPASAASQPVQQASQCSKPASAASQPVQQASQCSKPASAASQPVQQASQCSKPASAASQPVQQASQCSKPASAGRQVPVPVQQA</sequence>
<dbReference type="KEGG" id="dpx:DAPPUDRAFT_103885"/>
<dbReference type="HOGENOM" id="CLU_1327567_0_0_1"/>
<dbReference type="AlphaFoldDB" id="E9GKN6"/>
<evidence type="ECO:0000313" key="2">
    <source>
        <dbReference type="EMBL" id="EFX80021.1"/>
    </source>
</evidence>
<gene>
    <name evidence="2" type="ORF">DAPPUDRAFT_103885</name>
</gene>
<proteinExistence type="predicted"/>
<keyword evidence="3" id="KW-1185">Reference proteome</keyword>
<feature type="compositionally biased region" description="Low complexity" evidence="1">
    <location>
        <begin position="150"/>
        <end position="191"/>
    </location>
</feature>
<evidence type="ECO:0000256" key="1">
    <source>
        <dbReference type="SAM" id="MobiDB-lite"/>
    </source>
</evidence>
<name>E9GKN6_DAPPU</name>
<dbReference type="STRING" id="6669.E9GKN6"/>
<protein>
    <submittedName>
        <fullName evidence="2">Uncharacterized protein</fullName>
    </submittedName>
</protein>
<dbReference type="EMBL" id="GL732549">
    <property type="protein sequence ID" value="EFX80021.1"/>
    <property type="molecule type" value="Genomic_DNA"/>
</dbReference>
<evidence type="ECO:0000313" key="3">
    <source>
        <dbReference type="Proteomes" id="UP000000305"/>
    </source>
</evidence>